<reference evidence="2" key="1">
    <citation type="submission" date="2021-01" db="EMBL/GenBank/DDBJ databases">
        <authorList>
            <person name="Corre E."/>
            <person name="Pelletier E."/>
            <person name="Niang G."/>
            <person name="Scheremetjew M."/>
            <person name="Finn R."/>
            <person name="Kale V."/>
            <person name="Holt S."/>
            <person name="Cochrane G."/>
            <person name="Meng A."/>
            <person name="Brown T."/>
            <person name="Cohen L."/>
        </authorList>
    </citation>
    <scope>NUCLEOTIDE SEQUENCE</scope>
    <source>
        <strain evidence="2">CCAP 1951/1</strain>
    </source>
</reference>
<organism evidence="2">
    <name type="scientific">Neobodo designis</name>
    <name type="common">Flagellated protozoan</name>
    <name type="synonym">Bodo designis</name>
    <dbReference type="NCBI Taxonomy" id="312471"/>
    <lineage>
        <taxon>Eukaryota</taxon>
        <taxon>Discoba</taxon>
        <taxon>Euglenozoa</taxon>
        <taxon>Kinetoplastea</taxon>
        <taxon>Metakinetoplastina</taxon>
        <taxon>Neobodonida</taxon>
        <taxon>Neobodo</taxon>
    </lineage>
</organism>
<evidence type="ECO:0000256" key="1">
    <source>
        <dbReference type="SAM" id="MobiDB-lite"/>
    </source>
</evidence>
<gene>
    <name evidence="2" type="ORF">NDES1114_LOCUS31396</name>
</gene>
<feature type="region of interest" description="Disordered" evidence="1">
    <location>
        <begin position="66"/>
        <end position="92"/>
    </location>
</feature>
<sequence>MGCSSSKDITPLARCPKCRSLVDNATNAGGTSRMCRACASAATARASRANATVHDDALTVIVCPHSRPSAPPRASPQRNYTPPNGFAPVRDVPFGGSIVAGIGGPERRCDDAPYNSRSTTHVHFQEWPSKPKRATRPALTPAWREHINQKMDETLLRMSSSTYNASGANPQP</sequence>
<evidence type="ECO:0000313" key="2">
    <source>
        <dbReference type="EMBL" id="CAD9148268.1"/>
    </source>
</evidence>
<accession>A0A7S1QUR7</accession>
<name>A0A7S1QUR7_NEODS</name>
<proteinExistence type="predicted"/>
<protein>
    <submittedName>
        <fullName evidence="2">Uncharacterized protein</fullName>
    </submittedName>
</protein>
<dbReference type="AlphaFoldDB" id="A0A7S1QUR7"/>
<dbReference type="EMBL" id="HBGF01046925">
    <property type="protein sequence ID" value="CAD9148268.1"/>
    <property type="molecule type" value="Transcribed_RNA"/>
</dbReference>